<protein>
    <submittedName>
        <fullName evidence="9">Glycosyltransferase family 2 protein</fullName>
    </submittedName>
</protein>
<comment type="subcellular location">
    <subcellularLocation>
        <location evidence="1">Membrane</location>
        <topology evidence="1">Multi-pass membrane protein</topology>
    </subcellularLocation>
</comment>
<dbReference type="Gene3D" id="3.90.550.10">
    <property type="entry name" value="Spore Coat Polysaccharide Biosynthesis Protein SpsA, Chain A"/>
    <property type="match status" value="1"/>
</dbReference>
<evidence type="ECO:0000313" key="9">
    <source>
        <dbReference type="EMBL" id="MDC8755318.1"/>
    </source>
</evidence>
<dbReference type="EMBL" id="JAQQXQ010000008">
    <property type="protein sequence ID" value="MDC8755318.1"/>
    <property type="molecule type" value="Genomic_DNA"/>
</dbReference>
<keyword evidence="10" id="KW-1185">Reference proteome</keyword>
<evidence type="ECO:0000256" key="6">
    <source>
        <dbReference type="ARBA" id="ARBA00023136"/>
    </source>
</evidence>
<organism evidence="9 10">
    <name type="scientific">Erythrobacter fulvus</name>
    <dbReference type="NCBI Taxonomy" id="2987523"/>
    <lineage>
        <taxon>Bacteria</taxon>
        <taxon>Pseudomonadati</taxon>
        <taxon>Pseudomonadota</taxon>
        <taxon>Alphaproteobacteria</taxon>
        <taxon>Sphingomonadales</taxon>
        <taxon>Erythrobacteraceae</taxon>
        <taxon>Erythrobacter/Porphyrobacter group</taxon>
        <taxon>Erythrobacter</taxon>
    </lineage>
</organism>
<proteinExistence type="predicted"/>
<dbReference type="InterPro" id="IPR050256">
    <property type="entry name" value="Glycosyltransferase_2"/>
</dbReference>
<dbReference type="RefSeq" id="WP_273678526.1">
    <property type="nucleotide sequence ID" value="NZ_JAQQXQ010000008.1"/>
</dbReference>
<feature type="domain" description="Glycosyltransferase 2-like" evidence="8">
    <location>
        <begin position="36"/>
        <end position="200"/>
    </location>
</feature>
<evidence type="ECO:0000259" key="8">
    <source>
        <dbReference type="Pfam" id="PF00535"/>
    </source>
</evidence>
<dbReference type="InterPro" id="IPR029044">
    <property type="entry name" value="Nucleotide-diphossugar_trans"/>
</dbReference>
<dbReference type="PANTHER" id="PTHR48090:SF1">
    <property type="entry name" value="PROPHAGE BACTOPRENOL GLUCOSYL TRANSFERASE HOMOLOG"/>
    <property type="match status" value="1"/>
</dbReference>
<keyword evidence="3" id="KW-0808">Transferase</keyword>
<feature type="transmembrane region" description="Helical" evidence="7">
    <location>
        <begin position="262"/>
        <end position="283"/>
    </location>
</feature>
<gene>
    <name evidence="9" type="ORF">OIK40_11775</name>
</gene>
<keyword evidence="4 7" id="KW-0812">Transmembrane</keyword>
<feature type="transmembrane region" description="Helical" evidence="7">
    <location>
        <begin position="295"/>
        <end position="320"/>
    </location>
</feature>
<evidence type="ECO:0000256" key="3">
    <source>
        <dbReference type="ARBA" id="ARBA00022679"/>
    </source>
</evidence>
<keyword evidence="5 7" id="KW-1133">Transmembrane helix</keyword>
<dbReference type="CDD" id="cd04187">
    <property type="entry name" value="DPM1_like_bac"/>
    <property type="match status" value="1"/>
</dbReference>
<dbReference type="SUPFAM" id="SSF53448">
    <property type="entry name" value="Nucleotide-diphospho-sugar transferases"/>
    <property type="match status" value="1"/>
</dbReference>
<name>A0ABT5JRC7_9SPHN</name>
<sequence length="360" mass="39727">MTYQSIGNFVADHATAVRHPEAWGLAEAGLRVPLVSVIAPVKDEQESIGAFVTRVSAVLDQVAPEGNWEILFVDDGSSDTTLAVIAAWHERDQRVRALSLSRNFGKEAALSAGLDYAAGDAVVPMDVDLQDPPEVLVEMVAKWRAGCDVVYGVRRNRGTDTLLKRMTADLYYRTHNALSRDKIPEHAGDFRLLDRKVVEVIRKLPERNRFMKGLFAWSGFRQDAVEYDRIERAAGTSKFNYWKLWTLALDGITSASTVPLRIWSYVGASIAMLALIYAAFLTIKTLIFGALVPGYASIMVSVLFLGGVQLISLGVLGEYVGRILTETKQRPIYIVRESIGLEAFHAACAINPSSPNRSPR</sequence>
<reference evidence="9 10" key="1">
    <citation type="submission" date="2022-10" db="EMBL/GenBank/DDBJ databases">
        <title>Erythrobacter sp. sf7 Genome sequencing.</title>
        <authorList>
            <person name="Park S."/>
        </authorList>
    </citation>
    <scope>NUCLEOTIDE SEQUENCE [LARGE SCALE GENOMIC DNA]</scope>
    <source>
        <strain evidence="10">sf7</strain>
    </source>
</reference>
<evidence type="ECO:0000256" key="7">
    <source>
        <dbReference type="SAM" id="Phobius"/>
    </source>
</evidence>
<evidence type="ECO:0000256" key="5">
    <source>
        <dbReference type="ARBA" id="ARBA00022989"/>
    </source>
</evidence>
<keyword evidence="2" id="KW-0328">Glycosyltransferase</keyword>
<evidence type="ECO:0000256" key="2">
    <source>
        <dbReference type="ARBA" id="ARBA00022676"/>
    </source>
</evidence>
<keyword evidence="6 7" id="KW-0472">Membrane</keyword>
<accession>A0ABT5JRC7</accession>
<dbReference type="PANTHER" id="PTHR48090">
    <property type="entry name" value="UNDECAPRENYL-PHOSPHATE 4-DEOXY-4-FORMAMIDO-L-ARABINOSE TRANSFERASE-RELATED"/>
    <property type="match status" value="1"/>
</dbReference>
<dbReference type="Proteomes" id="UP001216558">
    <property type="component" value="Unassembled WGS sequence"/>
</dbReference>
<evidence type="ECO:0000256" key="4">
    <source>
        <dbReference type="ARBA" id="ARBA00022692"/>
    </source>
</evidence>
<evidence type="ECO:0000256" key="1">
    <source>
        <dbReference type="ARBA" id="ARBA00004141"/>
    </source>
</evidence>
<dbReference type="Pfam" id="PF00535">
    <property type="entry name" value="Glycos_transf_2"/>
    <property type="match status" value="1"/>
</dbReference>
<evidence type="ECO:0000313" key="10">
    <source>
        <dbReference type="Proteomes" id="UP001216558"/>
    </source>
</evidence>
<dbReference type="InterPro" id="IPR001173">
    <property type="entry name" value="Glyco_trans_2-like"/>
</dbReference>
<comment type="caution">
    <text evidence="9">The sequence shown here is derived from an EMBL/GenBank/DDBJ whole genome shotgun (WGS) entry which is preliminary data.</text>
</comment>